<dbReference type="GO" id="GO:0005737">
    <property type="term" value="C:cytoplasm"/>
    <property type="evidence" value="ECO:0007669"/>
    <property type="project" value="UniProtKB-SubCell"/>
</dbReference>
<dbReference type="GO" id="GO:0070042">
    <property type="term" value="F:rRNA (uridine-N3-)-methyltransferase activity"/>
    <property type="evidence" value="ECO:0007669"/>
    <property type="project" value="TreeGrafter"/>
</dbReference>
<keyword evidence="7 12" id="KW-0489">Methyltransferase</keyword>
<name>A0A506XXE3_9MICO</name>
<evidence type="ECO:0000256" key="4">
    <source>
        <dbReference type="ARBA" id="ARBA00013673"/>
    </source>
</evidence>
<dbReference type="RefSeq" id="WP_141164104.1">
    <property type="nucleotide sequence ID" value="NZ_VHQG01000004.1"/>
</dbReference>
<evidence type="ECO:0000256" key="6">
    <source>
        <dbReference type="ARBA" id="ARBA00022552"/>
    </source>
</evidence>
<evidence type="ECO:0000256" key="11">
    <source>
        <dbReference type="ARBA" id="ARBA00047944"/>
    </source>
</evidence>
<evidence type="ECO:0000256" key="8">
    <source>
        <dbReference type="ARBA" id="ARBA00022679"/>
    </source>
</evidence>
<keyword evidence="6 12" id="KW-0698">rRNA processing</keyword>
<dbReference type="Pfam" id="PF04452">
    <property type="entry name" value="Methyltrans_RNA"/>
    <property type="match status" value="1"/>
</dbReference>
<keyword evidence="8 12" id="KW-0808">Transferase</keyword>
<dbReference type="SUPFAM" id="SSF75217">
    <property type="entry name" value="alpha/beta knot"/>
    <property type="match status" value="1"/>
</dbReference>
<dbReference type="PIRSF" id="PIRSF015601">
    <property type="entry name" value="MTase_slr0722"/>
    <property type="match status" value="1"/>
</dbReference>
<protein>
    <recommendedName>
        <fullName evidence="4 12">Ribosomal RNA small subunit methyltransferase E</fullName>
        <ecNumber evidence="3 12">2.1.1.193</ecNumber>
    </recommendedName>
</protein>
<dbReference type="InterPro" id="IPR046887">
    <property type="entry name" value="RsmE_PUA-like"/>
</dbReference>
<evidence type="ECO:0000313" key="15">
    <source>
        <dbReference type="EMBL" id="TPW74465.1"/>
    </source>
</evidence>
<dbReference type="InterPro" id="IPR029028">
    <property type="entry name" value="Alpha/beta_knot_MTases"/>
</dbReference>
<dbReference type="CDD" id="cd18084">
    <property type="entry name" value="RsmE-like"/>
    <property type="match status" value="1"/>
</dbReference>
<dbReference type="AlphaFoldDB" id="A0A506XXE3"/>
<evidence type="ECO:0000256" key="10">
    <source>
        <dbReference type="ARBA" id="ARBA00025699"/>
    </source>
</evidence>
<evidence type="ECO:0000313" key="16">
    <source>
        <dbReference type="Proteomes" id="UP000316252"/>
    </source>
</evidence>
<dbReference type="PANTHER" id="PTHR30027:SF3">
    <property type="entry name" value="16S RRNA (URACIL(1498)-N(3))-METHYLTRANSFERASE"/>
    <property type="match status" value="1"/>
</dbReference>
<keyword evidence="5 12" id="KW-0963">Cytoplasm</keyword>
<feature type="domain" description="Ribosomal RNA small subunit methyltransferase E PUA-like" evidence="14">
    <location>
        <begin position="25"/>
        <end position="69"/>
    </location>
</feature>
<comment type="similarity">
    <text evidence="2 12">Belongs to the RNA methyltransferase RsmE family.</text>
</comment>
<dbReference type="Gene3D" id="3.40.1280.10">
    <property type="match status" value="1"/>
</dbReference>
<dbReference type="Pfam" id="PF20260">
    <property type="entry name" value="PUA_4"/>
    <property type="match status" value="1"/>
</dbReference>
<dbReference type="InterPro" id="IPR006700">
    <property type="entry name" value="RsmE"/>
</dbReference>
<keyword evidence="16" id="KW-1185">Reference proteome</keyword>
<dbReference type="EC" id="2.1.1.193" evidence="3 12"/>
<evidence type="ECO:0000256" key="9">
    <source>
        <dbReference type="ARBA" id="ARBA00022691"/>
    </source>
</evidence>
<dbReference type="NCBIfam" id="NF008693">
    <property type="entry name" value="PRK11713.2-3"/>
    <property type="match status" value="1"/>
</dbReference>
<reference evidence="15 16" key="1">
    <citation type="submission" date="2019-06" db="EMBL/GenBank/DDBJ databases">
        <authorList>
            <person name="Li F."/>
        </authorList>
    </citation>
    <scope>NUCLEOTIDE SEQUENCE [LARGE SCALE GENOMIC DNA]</scope>
    <source>
        <strain evidence="15 16">10F1D-1</strain>
    </source>
</reference>
<dbReference type="OrthoDB" id="9808126at2"/>
<dbReference type="NCBIfam" id="TIGR00046">
    <property type="entry name" value="RsmE family RNA methyltransferase"/>
    <property type="match status" value="1"/>
</dbReference>
<dbReference type="EMBL" id="VHQG01000004">
    <property type="protein sequence ID" value="TPW74465.1"/>
    <property type="molecule type" value="Genomic_DNA"/>
</dbReference>
<evidence type="ECO:0000256" key="12">
    <source>
        <dbReference type="PIRNR" id="PIRNR015601"/>
    </source>
</evidence>
<dbReference type="SUPFAM" id="SSF88697">
    <property type="entry name" value="PUA domain-like"/>
    <property type="match status" value="1"/>
</dbReference>
<dbReference type="Proteomes" id="UP000316252">
    <property type="component" value="Unassembled WGS sequence"/>
</dbReference>
<comment type="function">
    <text evidence="10 12">Specifically methylates the N3 position of the uracil ring of uridine 1498 (m3U1498) in 16S rRNA. Acts on the fully assembled 30S ribosomal subunit.</text>
</comment>
<gene>
    <name evidence="15" type="ORF">FJ657_12725</name>
</gene>
<dbReference type="InterPro" id="IPR046886">
    <property type="entry name" value="RsmE_MTase_dom"/>
</dbReference>
<evidence type="ECO:0000259" key="13">
    <source>
        <dbReference type="Pfam" id="PF04452"/>
    </source>
</evidence>
<comment type="catalytic activity">
    <reaction evidence="11 12">
        <text>uridine(1498) in 16S rRNA + S-adenosyl-L-methionine = N(3)-methyluridine(1498) in 16S rRNA + S-adenosyl-L-homocysteine + H(+)</text>
        <dbReference type="Rhea" id="RHEA:42920"/>
        <dbReference type="Rhea" id="RHEA-COMP:10283"/>
        <dbReference type="Rhea" id="RHEA-COMP:10284"/>
        <dbReference type="ChEBI" id="CHEBI:15378"/>
        <dbReference type="ChEBI" id="CHEBI:57856"/>
        <dbReference type="ChEBI" id="CHEBI:59789"/>
        <dbReference type="ChEBI" id="CHEBI:65315"/>
        <dbReference type="ChEBI" id="CHEBI:74502"/>
        <dbReference type="EC" id="2.1.1.193"/>
    </reaction>
</comment>
<keyword evidence="9 12" id="KW-0949">S-adenosyl-L-methionine</keyword>
<evidence type="ECO:0000256" key="5">
    <source>
        <dbReference type="ARBA" id="ARBA00022490"/>
    </source>
</evidence>
<evidence type="ECO:0000256" key="7">
    <source>
        <dbReference type="ARBA" id="ARBA00022603"/>
    </source>
</evidence>
<accession>A0A506XXE3</accession>
<comment type="subcellular location">
    <subcellularLocation>
        <location evidence="1 12">Cytoplasm</location>
    </subcellularLocation>
</comment>
<dbReference type="PANTHER" id="PTHR30027">
    <property type="entry name" value="RIBOSOMAL RNA SMALL SUBUNIT METHYLTRANSFERASE E"/>
    <property type="match status" value="1"/>
</dbReference>
<dbReference type="InterPro" id="IPR029026">
    <property type="entry name" value="tRNA_m1G_MTases_N"/>
</dbReference>
<evidence type="ECO:0000256" key="1">
    <source>
        <dbReference type="ARBA" id="ARBA00004496"/>
    </source>
</evidence>
<evidence type="ECO:0000256" key="2">
    <source>
        <dbReference type="ARBA" id="ARBA00005528"/>
    </source>
</evidence>
<comment type="caution">
    <text evidence="15">The sequence shown here is derived from an EMBL/GenBank/DDBJ whole genome shotgun (WGS) entry which is preliminary data.</text>
</comment>
<evidence type="ECO:0000256" key="3">
    <source>
        <dbReference type="ARBA" id="ARBA00012328"/>
    </source>
</evidence>
<organism evidence="15 16">
    <name type="scientific">Schumannella soli</name>
    <dbReference type="NCBI Taxonomy" id="2590779"/>
    <lineage>
        <taxon>Bacteria</taxon>
        <taxon>Bacillati</taxon>
        <taxon>Actinomycetota</taxon>
        <taxon>Actinomycetes</taxon>
        <taxon>Micrococcales</taxon>
        <taxon>Microbacteriaceae</taxon>
        <taxon>Schumannella</taxon>
    </lineage>
</organism>
<proteinExistence type="inferred from homology"/>
<feature type="domain" description="Ribosomal RNA small subunit methyltransferase E methyltransferase" evidence="13">
    <location>
        <begin position="79"/>
        <end position="236"/>
    </location>
</feature>
<dbReference type="GO" id="GO:0070475">
    <property type="term" value="P:rRNA base methylation"/>
    <property type="evidence" value="ECO:0007669"/>
    <property type="project" value="TreeGrafter"/>
</dbReference>
<evidence type="ECO:0000259" key="14">
    <source>
        <dbReference type="Pfam" id="PF20260"/>
    </source>
</evidence>
<sequence length="243" mass="25291">MAWLYLNPELTAAQAVAGARVAIHGEEAAHAVKVARTRVGERVSIGNGDGVIVTGAVVSVEPGELVLEVDETRVEADPQPQLWLAQALAKGGRDEMAVQAATELGVAGIVPWSAERSVTRWDAAKAAKGRARWESIAREAAKQSIRTRVPEVTAPQTTTELARSEGLVLVLDPGGAEPISRVELPSEGRVTFVVGPEGGISPRELALLADAGAVGVRLGAEVLRTSTAGPAAIAVLAARLGRW</sequence>
<dbReference type="InterPro" id="IPR015947">
    <property type="entry name" value="PUA-like_sf"/>
</dbReference>